<reference evidence="10" key="1">
    <citation type="journal article" date="2023" name="Mol. Phylogenet. Evol.">
        <title>Genome-scale phylogeny and comparative genomics of the fungal order Sordariales.</title>
        <authorList>
            <person name="Hensen N."/>
            <person name="Bonometti L."/>
            <person name="Westerberg I."/>
            <person name="Brannstrom I.O."/>
            <person name="Guillou S."/>
            <person name="Cros-Aarteil S."/>
            <person name="Calhoun S."/>
            <person name="Haridas S."/>
            <person name="Kuo A."/>
            <person name="Mondo S."/>
            <person name="Pangilinan J."/>
            <person name="Riley R."/>
            <person name="LaButti K."/>
            <person name="Andreopoulos B."/>
            <person name="Lipzen A."/>
            <person name="Chen C."/>
            <person name="Yan M."/>
            <person name="Daum C."/>
            <person name="Ng V."/>
            <person name="Clum A."/>
            <person name="Steindorff A."/>
            <person name="Ohm R.A."/>
            <person name="Martin F."/>
            <person name="Silar P."/>
            <person name="Natvig D.O."/>
            <person name="Lalanne C."/>
            <person name="Gautier V."/>
            <person name="Ament-Velasquez S.L."/>
            <person name="Kruys A."/>
            <person name="Hutchinson M.I."/>
            <person name="Powell A.J."/>
            <person name="Barry K."/>
            <person name="Miller A.N."/>
            <person name="Grigoriev I.V."/>
            <person name="Debuchy R."/>
            <person name="Gladieux P."/>
            <person name="Hiltunen Thoren M."/>
            <person name="Johannesson H."/>
        </authorList>
    </citation>
    <scope>NUCLEOTIDE SEQUENCE</scope>
    <source>
        <strain evidence="10">CBS 123565</strain>
    </source>
</reference>
<evidence type="ECO:0000256" key="1">
    <source>
        <dbReference type="ARBA" id="ARBA00004123"/>
    </source>
</evidence>
<dbReference type="PANTHER" id="PTHR13142:SF1">
    <property type="entry name" value="INNER CENTROMERE PROTEIN"/>
    <property type="match status" value="1"/>
</dbReference>
<protein>
    <recommendedName>
        <fullName evidence="9">Inner centromere protein ARK-binding domain-containing protein</fullName>
    </recommendedName>
</protein>
<feature type="compositionally biased region" description="Basic and acidic residues" evidence="8">
    <location>
        <begin position="273"/>
        <end position="289"/>
    </location>
</feature>
<dbReference type="GO" id="GO:0005819">
    <property type="term" value="C:spindle"/>
    <property type="evidence" value="ECO:0007669"/>
    <property type="project" value="UniProtKB-SubCell"/>
</dbReference>
<keyword evidence="5" id="KW-0159">Chromosome partition</keyword>
<feature type="compositionally biased region" description="Polar residues" evidence="8">
    <location>
        <begin position="206"/>
        <end position="218"/>
    </location>
</feature>
<evidence type="ECO:0000256" key="6">
    <source>
        <dbReference type="ARBA" id="ARBA00023212"/>
    </source>
</evidence>
<name>A0AAN6UCK3_9PEZI</name>
<feature type="region of interest" description="Disordered" evidence="8">
    <location>
        <begin position="1097"/>
        <end position="1136"/>
    </location>
</feature>
<dbReference type="Proteomes" id="UP001304895">
    <property type="component" value="Unassembled WGS sequence"/>
</dbReference>
<evidence type="ECO:0000256" key="3">
    <source>
        <dbReference type="ARBA" id="ARBA00010042"/>
    </source>
</evidence>
<dbReference type="Pfam" id="PF03941">
    <property type="entry name" value="INCENP_ARK-bind"/>
    <property type="match status" value="1"/>
</dbReference>
<keyword evidence="11" id="KW-1185">Reference proteome</keyword>
<sequence>MGAWLTATHRNVAELFKTPGKLRGKTPRTTRKAEPGSVRVVRPQREDGGTPRLLTDFPQPLSDVFSTTPKGAPNPFAIPSLAQLRSPKILVAEDKPEPPVARLEDTAKPPVVHPPHAVEPRAHISLADSGYHGSQSQDIGNYDRFDKDVDMEDRPQRGAEEVDLVFSPPRALAEQPSPSIASPKGFQSPNESQTRQITAHATAATPSSAIVQPSSPFASRTRLPIMSPRSSSPQKMSSPARHSPQKPSCSPQKSRPASPPKGFSNLPESLPDAGDRHADDGLDADDAKSLSDASSPIRPIVRKSSLNFASLPAREPLTAKKSIGGARVSRTSHLDFSRPSYFNRHTGGKSLGNAFRPESEDDDDQDEMDVDDEDEVAVERENTDSQTAAHSKTETQRLQDQISMLGKPQATGPRPSKSLANFLPSQQSAPASRSQSQTEAVLDATTSLSPKPTPSVAGPGAFPDDDTDDWIAPPPDAAIPTSPKPAAEKLYGADLAGDLAGKETMRSPEFALPKSRSDSPEIALPKSRPGSPVKTPFSPTRPAVAVSHGKSVSVPTLPTTSQLNLRLEDAALKKTISVSNPALTSVAENDLASPPKSPTRSFRENPLNKLREKVSSMFKHKKPIVSSATISAQSKFSFLQSPSTAKLGYHPGPSVESFKAADTVVYPDLSRQVSAITAASLSPVRTNSVRKTRQSTEREKLEAKERQREDKEQKRELKDAKRAAEKFQELEKIREKEAEKARVFSREQEKLAAMEKKVAAQKEQDRAAQTQAQPPPPQDFRTPGPRPRSALKSPFKTTRPTPRKTREQAEEDVKKHAAHSDEIDLDMADVPSVAPPQSIPRPTTASSMRIKRPMKPTKETAAKPKQAPTVIRVNTTGSQLTQFHPSNSGLGAAHQETSGPVPVRQLNGKASQGSLNTKPSSQNFGGSVSSSGRPKALDLAARKKEKDEREAQQKRDAKLEAPRKRAAQEEERRQKEDEQREAQAKRAAIEKAKQTKAPPPAVRSQPNGPPEYSSGERAIRPPSRLGSTMHQERPVKAVLSNPAKGPAKRPLPQDAGEESSRSQQKRPLPSQQPKEAKRMRWSEEFDEDIDMMDSHNQRTIKGAPVRPSAGFRKDPPTKSMYGNGYTNAPPPSASQNLFKATVTGQHNTQAKTGHPLDMAQFSKGQIPFAASGNPAHKTPARPVGGGAPKSAKSANRSSPRFQNGETIELPDIETDEDSDDDDGNDGHMTVADWANSPALKAALLAQEQVDPMQVFGPSAPLNMEEVFSKTRDRFPKFRARTSSANWSGTDKLTSEDIRKDLAARDKMRREGGWTYEMSREMS</sequence>
<feature type="region of interest" description="Disordered" evidence="8">
    <location>
        <begin position="149"/>
        <end position="557"/>
    </location>
</feature>
<feature type="region of interest" description="Disordered" evidence="8">
    <location>
        <begin position="682"/>
        <end position="1082"/>
    </location>
</feature>
<proteinExistence type="inferred from homology"/>
<reference evidence="10" key="2">
    <citation type="submission" date="2023-05" db="EMBL/GenBank/DDBJ databases">
        <authorList>
            <consortium name="Lawrence Berkeley National Laboratory"/>
            <person name="Steindorff A."/>
            <person name="Hensen N."/>
            <person name="Bonometti L."/>
            <person name="Westerberg I."/>
            <person name="Brannstrom I.O."/>
            <person name="Guillou S."/>
            <person name="Cros-Aarteil S."/>
            <person name="Calhoun S."/>
            <person name="Haridas S."/>
            <person name="Kuo A."/>
            <person name="Mondo S."/>
            <person name="Pangilinan J."/>
            <person name="Riley R."/>
            <person name="Labutti K."/>
            <person name="Andreopoulos B."/>
            <person name="Lipzen A."/>
            <person name="Chen C."/>
            <person name="Yanf M."/>
            <person name="Daum C."/>
            <person name="Ng V."/>
            <person name="Clum A."/>
            <person name="Ohm R."/>
            <person name="Martin F."/>
            <person name="Silar P."/>
            <person name="Natvig D."/>
            <person name="Lalanne C."/>
            <person name="Gautier V."/>
            <person name="Ament-Velasquez S.L."/>
            <person name="Kruys A."/>
            <person name="Hutchinson M.I."/>
            <person name="Powell A.J."/>
            <person name="Barry K."/>
            <person name="Miller A.N."/>
            <person name="Grigoriev I.V."/>
            <person name="Debuchy R."/>
            <person name="Gladieux P."/>
            <person name="Thoren M.H."/>
            <person name="Johannesson H."/>
        </authorList>
    </citation>
    <scope>NUCLEOTIDE SEQUENCE</scope>
    <source>
        <strain evidence="10">CBS 123565</strain>
    </source>
</reference>
<keyword evidence="4" id="KW-0963">Cytoplasm</keyword>
<dbReference type="GO" id="GO:0007059">
    <property type="term" value="P:chromosome segregation"/>
    <property type="evidence" value="ECO:0007669"/>
    <property type="project" value="UniProtKB-KW"/>
</dbReference>
<feature type="region of interest" description="Disordered" evidence="8">
    <location>
        <begin position="19"/>
        <end position="70"/>
    </location>
</feature>
<feature type="domain" description="Inner centromere protein ARK-binding" evidence="9">
    <location>
        <begin position="1215"/>
        <end position="1267"/>
    </location>
</feature>
<feature type="compositionally biased region" description="Basic and acidic residues" evidence="8">
    <location>
        <begin position="149"/>
        <end position="160"/>
    </location>
</feature>
<evidence type="ECO:0000256" key="2">
    <source>
        <dbReference type="ARBA" id="ARBA00004186"/>
    </source>
</evidence>
<evidence type="ECO:0000256" key="7">
    <source>
        <dbReference type="ARBA" id="ARBA00023242"/>
    </source>
</evidence>
<feature type="compositionally biased region" description="Polar residues" evidence="8">
    <location>
        <begin position="176"/>
        <end position="197"/>
    </location>
</feature>
<evidence type="ECO:0000259" key="9">
    <source>
        <dbReference type="Pfam" id="PF03941"/>
    </source>
</evidence>
<evidence type="ECO:0000313" key="11">
    <source>
        <dbReference type="Proteomes" id="UP001304895"/>
    </source>
</evidence>
<feature type="compositionally biased region" description="Polar residues" evidence="8">
    <location>
        <begin position="1192"/>
        <end position="1205"/>
    </location>
</feature>
<dbReference type="EMBL" id="MU853435">
    <property type="protein sequence ID" value="KAK4130532.1"/>
    <property type="molecule type" value="Genomic_DNA"/>
</dbReference>
<feature type="compositionally biased region" description="Low complexity" evidence="8">
    <location>
        <begin position="227"/>
        <end position="256"/>
    </location>
</feature>
<feature type="compositionally biased region" description="Polar residues" evidence="8">
    <location>
        <begin position="872"/>
        <end position="889"/>
    </location>
</feature>
<feature type="compositionally biased region" description="Polar residues" evidence="8">
    <location>
        <begin position="908"/>
        <end position="919"/>
    </location>
</feature>
<evidence type="ECO:0000256" key="5">
    <source>
        <dbReference type="ARBA" id="ARBA00022829"/>
    </source>
</evidence>
<evidence type="ECO:0000313" key="10">
    <source>
        <dbReference type="EMBL" id="KAK4130532.1"/>
    </source>
</evidence>
<feature type="region of interest" description="Disordered" evidence="8">
    <location>
        <begin position="95"/>
        <end position="116"/>
    </location>
</feature>
<feature type="compositionally biased region" description="Basic and acidic residues" evidence="8">
    <location>
        <begin position="804"/>
        <end position="822"/>
    </location>
</feature>
<organism evidence="10 11">
    <name type="scientific">Trichocladium antarcticum</name>
    <dbReference type="NCBI Taxonomy" id="1450529"/>
    <lineage>
        <taxon>Eukaryota</taxon>
        <taxon>Fungi</taxon>
        <taxon>Dikarya</taxon>
        <taxon>Ascomycota</taxon>
        <taxon>Pezizomycotina</taxon>
        <taxon>Sordariomycetes</taxon>
        <taxon>Sordariomycetidae</taxon>
        <taxon>Sordariales</taxon>
        <taxon>Chaetomiaceae</taxon>
        <taxon>Trichocladium</taxon>
    </lineage>
</organism>
<evidence type="ECO:0000256" key="8">
    <source>
        <dbReference type="SAM" id="MobiDB-lite"/>
    </source>
</evidence>
<feature type="compositionally biased region" description="Low complexity" evidence="8">
    <location>
        <begin position="424"/>
        <end position="437"/>
    </location>
</feature>
<feature type="compositionally biased region" description="Basic and acidic residues" evidence="8">
    <location>
        <begin position="95"/>
        <end position="107"/>
    </location>
</feature>
<accession>A0AAN6UCK3</accession>
<feature type="compositionally biased region" description="Basic residues" evidence="8">
    <location>
        <begin position="20"/>
        <end position="30"/>
    </location>
</feature>
<comment type="caution">
    <text evidence="10">The sequence shown here is derived from an EMBL/GenBank/DDBJ whole genome shotgun (WGS) entry which is preliminary data.</text>
</comment>
<feature type="compositionally biased region" description="Low complexity" evidence="8">
    <location>
        <begin position="920"/>
        <end position="932"/>
    </location>
</feature>
<comment type="subcellular location">
    <subcellularLocation>
        <location evidence="2">Cytoplasm</location>
        <location evidence="2">Cytoskeleton</location>
        <location evidence="2">Spindle</location>
    </subcellularLocation>
    <subcellularLocation>
        <location evidence="1">Nucleus</location>
    </subcellularLocation>
</comment>
<feature type="compositionally biased region" description="Acidic residues" evidence="8">
    <location>
        <begin position="1208"/>
        <end position="1223"/>
    </location>
</feature>
<evidence type="ECO:0000256" key="4">
    <source>
        <dbReference type="ARBA" id="ARBA00022490"/>
    </source>
</evidence>
<keyword evidence="7" id="KW-0539">Nucleus</keyword>
<feature type="region of interest" description="Disordered" evidence="8">
    <location>
        <begin position="1159"/>
        <end position="1232"/>
    </location>
</feature>
<feature type="compositionally biased region" description="Basic and acidic residues" evidence="8">
    <location>
        <begin position="694"/>
        <end position="766"/>
    </location>
</feature>
<comment type="similarity">
    <text evidence="3">Belongs to the INCENP family.</text>
</comment>
<feature type="region of interest" description="Disordered" evidence="8">
    <location>
        <begin position="587"/>
        <end position="607"/>
    </location>
</feature>
<dbReference type="GO" id="GO:0005634">
    <property type="term" value="C:nucleus"/>
    <property type="evidence" value="ECO:0007669"/>
    <property type="project" value="UniProtKB-SubCell"/>
</dbReference>
<feature type="compositionally biased region" description="Basic and acidic residues" evidence="8">
    <location>
        <begin position="940"/>
        <end position="993"/>
    </location>
</feature>
<gene>
    <name evidence="10" type="ORF">BT67DRAFT_445592</name>
</gene>
<feature type="compositionally biased region" description="Acidic residues" evidence="8">
    <location>
        <begin position="359"/>
        <end position="376"/>
    </location>
</feature>
<dbReference type="PANTHER" id="PTHR13142">
    <property type="entry name" value="INNER CENTROMERE PROTEIN"/>
    <property type="match status" value="1"/>
</dbReference>
<keyword evidence="6" id="KW-0206">Cytoskeleton</keyword>
<dbReference type="InterPro" id="IPR005635">
    <property type="entry name" value="Inner_centromere_prot_ARK-bd"/>
</dbReference>